<dbReference type="OrthoDB" id="9797938at2"/>
<reference evidence="2 3" key="1">
    <citation type="journal article" date="2018" name="Arch. Microbiol.">
        <title>New insights into the metabolic potential of the phototrophic purple bacterium Rhodopila globiformis DSM 161(T) from its draft genome sequence and evidence for a vanadium-dependent nitrogenase.</title>
        <authorList>
            <person name="Imhoff J.F."/>
            <person name="Rahn T."/>
            <person name="Kunzel S."/>
            <person name="Neulinger S.C."/>
        </authorList>
    </citation>
    <scope>NUCLEOTIDE SEQUENCE [LARGE SCALE GENOMIC DNA]</scope>
    <source>
        <strain evidence="2 3">DSM 161</strain>
    </source>
</reference>
<evidence type="ECO:0000259" key="1">
    <source>
        <dbReference type="Pfam" id="PF01575"/>
    </source>
</evidence>
<proteinExistence type="predicted"/>
<gene>
    <name evidence="2" type="ORF">CCS01_02950</name>
</gene>
<evidence type="ECO:0000313" key="2">
    <source>
        <dbReference type="EMBL" id="PPQ37879.1"/>
    </source>
</evidence>
<dbReference type="EMBL" id="NHRY01000044">
    <property type="protein sequence ID" value="PPQ37879.1"/>
    <property type="molecule type" value="Genomic_DNA"/>
</dbReference>
<dbReference type="RefSeq" id="WP_104517352.1">
    <property type="nucleotide sequence ID" value="NZ_NHRY01000044.1"/>
</dbReference>
<dbReference type="SUPFAM" id="SSF54637">
    <property type="entry name" value="Thioesterase/thiol ester dehydrase-isomerase"/>
    <property type="match status" value="1"/>
</dbReference>
<dbReference type="AlphaFoldDB" id="A0A2S6NMT5"/>
<keyword evidence="3" id="KW-1185">Reference proteome</keyword>
<dbReference type="InterPro" id="IPR029069">
    <property type="entry name" value="HotDog_dom_sf"/>
</dbReference>
<dbReference type="Pfam" id="PF01575">
    <property type="entry name" value="MaoC_dehydratas"/>
    <property type="match status" value="1"/>
</dbReference>
<name>A0A2S6NMT5_RHOGL</name>
<dbReference type="PANTHER" id="PTHR43664">
    <property type="entry name" value="MONOAMINE OXIDASE-RELATED"/>
    <property type="match status" value="1"/>
</dbReference>
<evidence type="ECO:0000313" key="3">
    <source>
        <dbReference type="Proteomes" id="UP000239724"/>
    </source>
</evidence>
<organism evidence="2 3">
    <name type="scientific">Rhodopila globiformis</name>
    <name type="common">Rhodopseudomonas globiformis</name>
    <dbReference type="NCBI Taxonomy" id="1071"/>
    <lineage>
        <taxon>Bacteria</taxon>
        <taxon>Pseudomonadati</taxon>
        <taxon>Pseudomonadota</taxon>
        <taxon>Alphaproteobacteria</taxon>
        <taxon>Acetobacterales</taxon>
        <taxon>Acetobacteraceae</taxon>
        <taxon>Rhodopila</taxon>
    </lineage>
</organism>
<dbReference type="PANTHER" id="PTHR43664:SF1">
    <property type="entry name" value="BETA-METHYLMALYL-COA DEHYDRATASE"/>
    <property type="match status" value="1"/>
</dbReference>
<dbReference type="InterPro" id="IPR002539">
    <property type="entry name" value="MaoC-like_dom"/>
</dbReference>
<accession>A0A2S6NMT5</accession>
<dbReference type="Gene3D" id="3.10.129.10">
    <property type="entry name" value="Hotdog Thioesterase"/>
    <property type="match status" value="1"/>
</dbReference>
<dbReference type="CDD" id="cd03454">
    <property type="entry name" value="YdeM"/>
    <property type="match status" value="1"/>
</dbReference>
<sequence>MADGYATLPVERWFEDYTIGATYLCGSFTVSQDEIIDFATRYDPQVMHTDPVLAAQGPFGGIIASGWHSIGLAMRLLVENFLPHDNLPSPGIDELRWVRPVRPGDTLTLRATVADARRSRSKPDRGMIHTFLELVNQDNEVVMTMRPMNFVRVRTPGDG</sequence>
<comment type="caution">
    <text evidence="2">The sequence shown here is derived from an EMBL/GenBank/DDBJ whole genome shotgun (WGS) entry which is preliminary data.</text>
</comment>
<protein>
    <submittedName>
        <fullName evidence="2">Acyl dehydratase</fullName>
    </submittedName>
</protein>
<feature type="domain" description="MaoC-like" evidence="1">
    <location>
        <begin position="27"/>
        <end position="121"/>
    </location>
</feature>
<dbReference type="Proteomes" id="UP000239724">
    <property type="component" value="Unassembled WGS sequence"/>
</dbReference>
<dbReference type="InterPro" id="IPR052342">
    <property type="entry name" value="MCH/BMMD"/>
</dbReference>